<name>A0ABU4RKK8_9HYPH</name>
<dbReference type="InterPro" id="IPR018095">
    <property type="entry name" value="Thymidylate_kin_CS"/>
</dbReference>
<keyword evidence="5 11" id="KW-0545">Nucleotide biosynthesis</keyword>
<keyword evidence="6 11" id="KW-0547">Nucleotide-binding</keyword>
<dbReference type="NCBIfam" id="TIGR00041">
    <property type="entry name" value="DTMP_kinase"/>
    <property type="match status" value="1"/>
</dbReference>
<evidence type="ECO:0000256" key="10">
    <source>
        <dbReference type="ARBA" id="ARBA00048743"/>
    </source>
</evidence>
<dbReference type="InterPro" id="IPR039430">
    <property type="entry name" value="Thymidylate_kin-like_dom"/>
</dbReference>
<evidence type="ECO:0000256" key="1">
    <source>
        <dbReference type="ARBA" id="ARBA00009776"/>
    </source>
</evidence>
<keyword evidence="7 11" id="KW-0418">Kinase</keyword>
<sequence>MARRFITFEGGEGTGKSTQARLLAERLRALGEDVVATREPGGSPEAERLRDLILSGRAKNLGAFAETALFSAARLDHLRSTIRPVLARGGWVICDRFLDSTRAYQGALGNLDPRVLRALERVVVEDTVPGLTLLLDVPAEIGLERARQRSQSAPDRFEAEAIGYHRSLRQAFLDIAHQEPQRVRVVDARPAPDEVAEQVWATTAETFALAAALHG</sequence>
<gene>
    <name evidence="11 13" type="primary">tmk</name>
    <name evidence="13" type="ORF">SCD90_04660</name>
</gene>
<dbReference type="Gene3D" id="3.40.50.300">
    <property type="entry name" value="P-loop containing nucleotide triphosphate hydrolases"/>
    <property type="match status" value="1"/>
</dbReference>
<dbReference type="PROSITE" id="PS01331">
    <property type="entry name" value="THYMIDYLATE_KINASE"/>
    <property type="match status" value="1"/>
</dbReference>
<comment type="function">
    <text evidence="11">Phosphorylation of dTMP to form dTDP in both de novo and salvage pathways of dTTP synthesis.</text>
</comment>
<feature type="binding site" evidence="11">
    <location>
        <begin position="10"/>
        <end position="17"/>
    </location>
    <ligand>
        <name>ATP</name>
        <dbReference type="ChEBI" id="CHEBI:30616"/>
    </ligand>
</feature>
<evidence type="ECO:0000313" key="14">
    <source>
        <dbReference type="Proteomes" id="UP001274321"/>
    </source>
</evidence>
<evidence type="ECO:0000259" key="12">
    <source>
        <dbReference type="Pfam" id="PF02223"/>
    </source>
</evidence>
<accession>A0ABU4RKK8</accession>
<dbReference type="EMBL" id="JAXAFJ010000002">
    <property type="protein sequence ID" value="MDX6805347.1"/>
    <property type="molecule type" value="Genomic_DNA"/>
</dbReference>
<comment type="similarity">
    <text evidence="1 11">Belongs to the thymidylate kinase family.</text>
</comment>
<evidence type="ECO:0000256" key="9">
    <source>
        <dbReference type="ARBA" id="ARBA00029962"/>
    </source>
</evidence>
<organism evidence="13 14">
    <name type="scientific">Terrihabitans rhizophilus</name>
    <dbReference type="NCBI Taxonomy" id="3092662"/>
    <lineage>
        <taxon>Bacteria</taxon>
        <taxon>Pseudomonadati</taxon>
        <taxon>Pseudomonadota</taxon>
        <taxon>Alphaproteobacteria</taxon>
        <taxon>Hyphomicrobiales</taxon>
        <taxon>Terrihabitans</taxon>
    </lineage>
</organism>
<evidence type="ECO:0000256" key="2">
    <source>
        <dbReference type="ARBA" id="ARBA00012980"/>
    </source>
</evidence>
<evidence type="ECO:0000256" key="8">
    <source>
        <dbReference type="ARBA" id="ARBA00022840"/>
    </source>
</evidence>
<dbReference type="SUPFAM" id="SSF52540">
    <property type="entry name" value="P-loop containing nucleoside triphosphate hydrolases"/>
    <property type="match status" value="1"/>
</dbReference>
<keyword evidence="4 11" id="KW-0808">Transferase</keyword>
<feature type="domain" description="Thymidylate kinase-like" evidence="12">
    <location>
        <begin position="8"/>
        <end position="198"/>
    </location>
</feature>
<dbReference type="RefSeq" id="WP_319843465.1">
    <property type="nucleotide sequence ID" value="NZ_JAXAFJ010000002.1"/>
</dbReference>
<comment type="caution">
    <text evidence="13">The sequence shown here is derived from an EMBL/GenBank/DDBJ whole genome shotgun (WGS) entry which is preliminary data.</text>
</comment>
<evidence type="ECO:0000256" key="6">
    <source>
        <dbReference type="ARBA" id="ARBA00022741"/>
    </source>
</evidence>
<reference evidence="13 14" key="1">
    <citation type="submission" date="2023-11" db="EMBL/GenBank/DDBJ databases">
        <authorList>
            <person name="Bao R."/>
        </authorList>
    </citation>
    <scope>NUCLEOTIDE SEQUENCE [LARGE SCALE GENOMIC DNA]</scope>
    <source>
        <strain evidence="13 14">PJ23</strain>
    </source>
</reference>
<evidence type="ECO:0000256" key="11">
    <source>
        <dbReference type="HAMAP-Rule" id="MF_00165"/>
    </source>
</evidence>
<dbReference type="PANTHER" id="PTHR10344:SF4">
    <property type="entry name" value="UMP-CMP KINASE 2, MITOCHONDRIAL"/>
    <property type="match status" value="1"/>
</dbReference>
<dbReference type="Pfam" id="PF02223">
    <property type="entry name" value="Thymidylate_kin"/>
    <property type="match status" value="1"/>
</dbReference>
<dbReference type="PANTHER" id="PTHR10344">
    <property type="entry name" value="THYMIDYLATE KINASE"/>
    <property type="match status" value="1"/>
</dbReference>
<keyword evidence="8 11" id="KW-0067">ATP-binding</keyword>
<protein>
    <recommendedName>
        <fullName evidence="3 11">Thymidylate kinase</fullName>
        <ecNumber evidence="2 11">2.7.4.9</ecNumber>
    </recommendedName>
    <alternativeName>
        <fullName evidence="9 11">dTMP kinase</fullName>
    </alternativeName>
</protein>
<evidence type="ECO:0000256" key="4">
    <source>
        <dbReference type="ARBA" id="ARBA00022679"/>
    </source>
</evidence>
<dbReference type="GO" id="GO:0004798">
    <property type="term" value="F:dTMP kinase activity"/>
    <property type="evidence" value="ECO:0007669"/>
    <property type="project" value="UniProtKB-EC"/>
</dbReference>
<evidence type="ECO:0000256" key="7">
    <source>
        <dbReference type="ARBA" id="ARBA00022777"/>
    </source>
</evidence>
<dbReference type="CDD" id="cd01672">
    <property type="entry name" value="TMPK"/>
    <property type="match status" value="1"/>
</dbReference>
<dbReference type="HAMAP" id="MF_00165">
    <property type="entry name" value="Thymidylate_kinase"/>
    <property type="match status" value="1"/>
</dbReference>
<evidence type="ECO:0000256" key="3">
    <source>
        <dbReference type="ARBA" id="ARBA00017144"/>
    </source>
</evidence>
<keyword evidence="14" id="KW-1185">Reference proteome</keyword>
<dbReference type="EC" id="2.7.4.9" evidence="2 11"/>
<dbReference type="InterPro" id="IPR027417">
    <property type="entry name" value="P-loop_NTPase"/>
</dbReference>
<dbReference type="Proteomes" id="UP001274321">
    <property type="component" value="Unassembled WGS sequence"/>
</dbReference>
<evidence type="ECO:0000313" key="13">
    <source>
        <dbReference type="EMBL" id="MDX6805347.1"/>
    </source>
</evidence>
<proteinExistence type="inferred from homology"/>
<dbReference type="InterPro" id="IPR018094">
    <property type="entry name" value="Thymidylate_kinase"/>
</dbReference>
<evidence type="ECO:0000256" key="5">
    <source>
        <dbReference type="ARBA" id="ARBA00022727"/>
    </source>
</evidence>
<comment type="catalytic activity">
    <reaction evidence="10 11">
        <text>dTMP + ATP = dTDP + ADP</text>
        <dbReference type="Rhea" id="RHEA:13517"/>
        <dbReference type="ChEBI" id="CHEBI:30616"/>
        <dbReference type="ChEBI" id="CHEBI:58369"/>
        <dbReference type="ChEBI" id="CHEBI:63528"/>
        <dbReference type="ChEBI" id="CHEBI:456216"/>
        <dbReference type="EC" id="2.7.4.9"/>
    </reaction>
</comment>